<name>A0A7N2N3U9_QUELO</name>
<dbReference type="Gramene" id="QL12p022986:mrna">
    <property type="protein sequence ID" value="QL12p022986:mrna"/>
    <property type="gene ID" value="QL12p022986"/>
</dbReference>
<dbReference type="AlphaFoldDB" id="A0A7N2N3U9"/>
<keyword evidence="6" id="KW-0238">DNA-binding</keyword>
<accession>A0A7N2N3U9</accession>
<organism evidence="12 13">
    <name type="scientific">Quercus lobata</name>
    <name type="common">Valley oak</name>
    <dbReference type="NCBI Taxonomy" id="97700"/>
    <lineage>
        <taxon>Eukaryota</taxon>
        <taxon>Viridiplantae</taxon>
        <taxon>Streptophyta</taxon>
        <taxon>Embryophyta</taxon>
        <taxon>Tracheophyta</taxon>
        <taxon>Spermatophyta</taxon>
        <taxon>Magnoliopsida</taxon>
        <taxon>eudicotyledons</taxon>
        <taxon>Gunneridae</taxon>
        <taxon>Pentapetalae</taxon>
        <taxon>rosids</taxon>
        <taxon>fabids</taxon>
        <taxon>Fagales</taxon>
        <taxon>Fagaceae</taxon>
        <taxon>Quercus</taxon>
    </lineage>
</organism>
<dbReference type="Proteomes" id="UP000594261">
    <property type="component" value="Chromosome 12"/>
</dbReference>
<feature type="region of interest" description="Disordered" evidence="9">
    <location>
        <begin position="158"/>
        <end position="185"/>
    </location>
</feature>
<keyword evidence="3" id="KW-0863">Zinc-finger</keyword>
<dbReference type="InterPro" id="IPR016177">
    <property type="entry name" value="DNA-bd_dom_sf"/>
</dbReference>
<evidence type="ECO:0000256" key="5">
    <source>
        <dbReference type="ARBA" id="ARBA00023015"/>
    </source>
</evidence>
<keyword evidence="2" id="KW-0479">Metal-binding</keyword>
<dbReference type="SUPFAM" id="SSF54171">
    <property type="entry name" value="DNA-binding domain"/>
    <property type="match status" value="1"/>
</dbReference>
<evidence type="ECO:0000256" key="8">
    <source>
        <dbReference type="ARBA" id="ARBA00023242"/>
    </source>
</evidence>
<keyword evidence="7" id="KW-0804">Transcription</keyword>
<evidence type="ECO:0000256" key="2">
    <source>
        <dbReference type="ARBA" id="ARBA00022723"/>
    </source>
</evidence>
<dbReference type="CDD" id="cd01396">
    <property type="entry name" value="MeCP2_MBD"/>
    <property type="match status" value="1"/>
</dbReference>
<dbReference type="Pfam" id="PF01429">
    <property type="entry name" value="MBD"/>
    <property type="match status" value="1"/>
</dbReference>
<gene>
    <name evidence="12" type="primary">LOC115972326</name>
</gene>
<dbReference type="EMBL" id="LRBV02000012">
    <property type="status" value="NOT_ANNOTATED_CDS"/>
    <property type="molecule type" value="Genomic_DNA"/>
</dbReference>
<evidence type="ECO:0000259" key="11">
    <source>
        <dbReference type="PROSITE" id="PS51050"/>
    </source>
</evidence>
<reference evidence="12" key="2">
    <citation type="submission" date="2021-01" db="UniProtKB">
        <authorList>
            <consortium name="EnsemblPlants"/>
        </authorList>
    </citation>
    <scope>IDENTIFICATION</scope>
</reference>
<dbReference type="GO" id="GO:0005634">
    <property type="term" value="C:nucleus"/>
    <property type="evidence" value="ECO:0007669"/>
    <property type="project" value="UniProtKB-SubCell"/>
</dbReference>
<dbReference type="InterPro" id="IPR001739">
    <property type="entry name" value="Methyl_CpG_DNA-bd"/>
</dbReference>
<sequence length="185" mass="21402">MKGNNQETPKPPSKQPRHNHSIDLYAAQCGKCFKWRLIDTQEEFEEIRSKLIDEPFYCDRKPDVSCENPADIEYDATRTWVIDKPNTPKTPEGFKRTLVLRKDFSKLDAYFITPTGKRLRTRNEMASFIKANPEFKDVSPLDFDFVSPKIMEDTIPDYVVRKPSSNGNGSSRSKALKEKSESNYQ</sequence>
<dbReference type="Gene3D" id="3.30.890.10">
    <property type="entry name" value="Methyl-cpg-binding Protein 2, Chain A"/>
    <property type="match status" value="1"/>
</dbReference>
<dbReference type="PROSITE" id="PS50982">
    <property type="entry name" value="MBD"/>
    <property type="match status" value="1"/>
</dbReference>
<comment type="subcellular location">
    <subcellularLocation>
        <location evidence="1">Nucleus</location>
    </subcellularLocation>
</comment>
<evidence type="ECO:0000256" key="6">
    <source>
        <dbReference type="ARBA" id="ARBA00023125"/>
    </source>
</evidence>
<keyword evidence="4" id="KW-0862">Zinc</keyword>
<feature type="domain" description="MBD" evidence="10">
    <location>
        <begin position="80"/>
        <end position="150"/>
    </location>
</feature>
<evidence type="ECO:0000256" key="3">
    <source>
        <dbReference type="ARBA" id="ARBA00022771"/>
    </source>
</evidence>
<dbReference type="PROSITE" id="PS51050">
    <property type="entry name" value="ZF_CW"/>
    <property type="match status" value="1"/>
</dbReference>
<protein>
    <submittedName>
        <fullName evidence="12">Uncharacterized protein</fullName>
    </submittedName>
</protein>
<evidence type="ECO:0000256" key="4">
    <source>
        <dbReference type="ARBA" id="ARBA00022833"/>
    </source>
</evidence>
<evidence type="ECO:0000313" key="13">
    <source>
        <dbReference type="Proteomes" id="UP000594261"/>
    </source>
</evidence>
<dbReference type="Pfam" id="PF07496">
    <property type="entry name" value="zf-CW"/>
    <property type="match status" value="1"/>
</dbReference>
<feature type="domain" description="CW-type" evidence="11">
    <location>
        <begin position="19"/>
        <end position="74"/>
    </location>
</feature>
<proteinExistence type="predicted"/>
<dbReference type="EnsemblPlants" id="QL12p022986:mrna">
    <property type="protein sequence ID" value="QL12p022986:mrna"/>
    <property type="gene ID" value="QL12p022986"/>
</dbReference>
<dbReference type="Gene3D" id="3.30.40.100">
    <property type="match status" value="1"/>
</dbReference>
<evidence type="ECO:0000259" key="10">
    <source>
        <dbReference type="PROSITE" id="PS50982"/>
    </source>
</evidence>
<dbReference type="KEGG" id="qlo:115972326"/>
<dbReference type="InParanoid" id="A0A7N2N3U9"/>
<evidence type="ECO:0000256" key="9">
    <source>
        <dbReference type="SAM" id="MobiDB-lite"/>
    </source>
</evidence>
<keyword evidence="8" id="KW-0539">Nucleus</keyword>
<dbReference type="FunCoup" id="A0A7N2N3U9">
    <property type="interactions" value="402"/>
</dbReference>
<feature type="compositionally biased region" description="Basic and acidic residues" evidence="9">
    <location>
        <begin position="175"/>
        <end position="185"/>
    </location>
</feature>
<evidence type="ECO:0000256" key="1">
    <source>
        <dbReference type="ARBA" id="ARBA00004123"/>
    </source>
</evidence>
<feature type="compositionally biased region" description="Polar residues" evidence="9">
    <location>
        <begin position="163"/>
        <end position="173"/>
    </location>
</feature>
<dbReference type="OrthoDB" id="10072024at2759"/>
<dbReference type="RefSeq" id="XP_030948442.1">
    <property type="nucleotide sequence ID" value="XM_031092582.1"/>
</dbReference>
<dbReference type="GO" id="GO:0008270">
    <property type="term" value="F:zinc ion binding"/>
    <property type="evidence" value="ECO:0007669"/>
    <property type="project" value="UniProtKB-KW"/>
</dbReference>
<keyword evidence="13" id="KW-1185">Reference proteome</keyword>
<dbReference type="PANTHER" id="PTHR12396:SF10">
    <property type="entry name" value="METHYL-CPG-BINDING DOMAIN-CONTAINING PROTEIN 1-RELATED"/>
    <property type="match status" value="1"/>
</dbReference>
<dbReference type="OMA" id="NCLKWRV"/>
<feature type="region of interest" description="Disordered" evidence="9">
    <location>
        <begin position="1"/>
        <end position="20"/>
    </location>
</feature>
<dbReference type="GO" id="GO:0003677">
    <property type="term" value="F:DNA binding"/>
    <property type="evidence" value="ECO:0007669"/>
    <property type="project" value="UniProtKB-KW"/>
</dbReference>
<evidence type="ECO:0000313" key="12">
    <source>
        <dbReference type="EnsemblPlants" id="QL12p022986:mrna"/>
    </source>
</evidence>
<dbReference type="InterPro" id="IPR011124">
    <property type="entry name" value="Znf_CW"/>
</dbReference>
<reference evidence="12 13" key="1">
    <citation type="journal article" date="2016" name="G3 (Bethesda)">
        <title>First Draft Assembly and Annotation of the Genome of a California Endemic Oak Quercus lobata Nee (Fagaceae).</title>
        <authorList>
            <person name="Sork V.L."/>
            <person name="Fitz-Gibbon S.T."/>
            <person name="Puiu D."/>
            <person name="Crepeau M."/>
            <person name="Gugger P.F."/>
            <person name="Sherman R."/>
            <person name="Stevens K."/>
            <person name="Langley C.H."/>
            <person name="Pellegrini M."/>
            <person name="Salzberg S.L."/>
        </authorList>
    </citation>
    <scope>NUCLEOTIDE SEQUENCE [LARGE SCALE GENOMIC DNA]</scope>
    <source>
        <strain evidence="12 13">cv. SW786</strain>
    </source>
</reference>
<dbReference type="SMART" id="SM00391">
    <property type="entry name" value="MBD"/>
    <property type="match status" value="1"/>
</dbReference>
<dbReference type="PANTHER" id="PTHR12396">
    <property type="entry name" value="METHYL-CPG BINDING PROTEIN, MBD"/>
    <property type="match status" value="1"/>
</dbReference>
<dbReference type="GeneID" id="115972326"/>
<keyword evidence="5" id="KW-0805">Transcription regulation</keyword>
<evidence type="ECO:0000256" key="7">
    <source>
        <dbReference type="ARBA" id="ARBA00023163"/>
    </source>
</evidence>